<evidence type="ECO:0000256" key="2">
    <source>
        <dbReference type="ARBA" id="ARBA00023015"/>
    </source>
</evidence>
<dbReference type="InterPro" id="IPR004827">
    <property type="entry name" value="bZIP"/>
</dbReference>
<dbReference type="SMART" id="SM00338">
    <property type="entry name" value="BRLZ"/>
    <property type="match status" value="1"/>
</dbReference>
<dbReference type="PANTHER" id="PTHR46324:SF26">
    <property type="entry name" value="OS02G0728001 PROTEIN"/>
    <property type="match status" value="1"/>
</dbReference>
<keyword evidence="3" id="KW-0238">DNA-binding</keyword>
<dbReference type="PROSITE" id="PS50217">
    <property type="entry name" value="BZIP"/>
    <property type="match status" value="1"/>
</dbReference>
<evidence type="ECO:0000256" key="6">
    <source>
        <dbReference type="SAM" id="Coils"/>
    </source>
</evidence>
<dbReference type="PROSITE" id="PS00036">
    <property type="entry name" value="BZIP_BASIC"/>
    <property type="match status" value="1"/>
</dbReference>
<evidence type="ECO:0000313" key="9">
    <source>
        <dbReference type="Proteomes" id="UP000734854"/>
    </source>
</evidence>
<dbReference type="CDD" id="cd14702">
    <property type="entry name" value="bZIP_plant_GBF1"/>
    <property type="match status" value="1"/>
</dbReference>
<sequence>MRCLWPSSVTYNCMPQSNNSVPCFHLPAGGGALFGCHSQSQVQSSGFLEVEEEEQKLSLAEERRKRRMMSNRESARRSRMRKKRQLTELWSQVVCLRSANCRLLDGLNHALRERDEVLLENDRLREQEKELLKKLDAAAEFQIQTINESEFSKC</sequence>
<name>A0A8J5G2Q2_ZINOF</name>
<evidence type="ECO:0000256" key="1">
    <source>
        <dbReference type="ARBA" id="ARBA00004123"/>
    </source>
</evidence>
<dbReference type="OrthoDB" id="551672at2759"/>
<dbReference type="PANTHER" id="PTHR46324">
    <property type="entry name" value="BASIC LEUCINE ZIPPER 43-RELATED"/>
    <property type="match status" value="1"/>
</dbReference>
<dbReference type="GO" id="GO:0003677">
    <property type="term" value="F:DNA binding"/>
    <property type="evidence" value="ECO:0007669"/>
    <property type="project" value="UniProtKB-KW"/>
</dbReference>
<evidence type="ECO:0000256" key="4">
    <source>
        <dbReference type="ARBA" id="ARBA00023163"/>
    </source>
</evidence>
<evidence type="ECO:0000256" key="5">
    <source>
        <dbReference type="ARBA" id="ARBA00023242"/>
    </source>
</evidence>
<dbReference type="InterPro" id="IPR045314">
    <property type="entry name" value="bZIP_plant_GBF1"/>
</dbReference>
<dbReference type="InterPro" id="IPR044521">
    <property type="entry name" value="AtbZIP8/43"/>
</dbReference>
<dbReference type="Pfam" id="PF07716">
    <property type="entry name" value="bZIP_2"/>
    <property type="match status" value="1"/>
</dbReference>
<keyword evidence="9" id="KW-1185">Reference proteome</keyword>
<organism evidence="8 9">
    <name type="scientific">Zingiber officinale</name>
    <name type="common">Ginger</name>
    <name type="synonym">Amomum zingiber</name>
    <dbReference type="NCBI Taxonomy" id="94328"/>
    <lineage>
        <taxon>Eukaryota</taxon>
        <taxon>Viridiplantae</taxon>
        <taxon>Streptophyta</taxon>
        <taxon>Embryophyta</taxon>
        <taxon>Tracheophyta</taxon>
        <taxon>Spermatophyta</taxon>
        <taxon>Magnoliopsida</taxon>
        <taxon>Liliopsida</taxon>
        <taxon>Zingiberales</taxon>
        <taxon>Zingiberaceae</taxon>
        <taxon>Zingiber</taxon>
    </lineage>
</organism>
<comment type="caution">
    <text evidence="8">The sequence shown here is derived from an EMBL/GenBank/DDBJ whole genome shotgun (WGS) entry which is preliminary data.</text>
</comment>
<comment type="subcellular location">
    <subcellularLocation>
        <location evidence="1">Nucleus</location>
    </subcellularLocation>
</comment>
<feature type="coiled-coil region" evidence="6">
    <location>
        <begin position="107"/>
        <end position="134"/>
    </location>
</feature>
<dbReference type="EMBL" id="JACMSC010000011">
    <property type="protein sequence ID" value="KAG6499335.1"/>
    <property type="molecule type" value="Genomic_DNA"/>
</dbReference>
<dbReference type="GO" id="GO:0005634">
    <property type="term" value="C:nucleus"/>
    <property type="evidence" value="ECO:0007669"/>
    <property type="project" value="UniProtKB-SubCell"/>
</dbReference>
<dbReference type="AlphaFoldDB" id="A0A8J5G2Q2"/>
<evidence type="ECO:0000313" key="8">
    <source>
        <dbReference type="EMBL" id="KAG6499335.1"/>
    </source>
</evidence>
<dbReference type="FunFam" id="1.20.5.170:FF:000020">
    <property type="entry name" value="BZIP transcription factor"/>
    <property type="match status" value="1"/>
</dbReference>
<dbReference type="Proteomes" id="UP000734854">
    <property type="component" value="Unassembled WGS sequence"/>
</dbReference>
<protein>
    <recommendedName>
        <fullName evidence="7">BZIP domain-containing protein</fullName>
    </recommendedName>
</protein>
<evidence type="ECO:0000259" key="7">
    <source>
        <dbReference type="PROSITE" id="PS50217"/>
    </source>
</evidence>
<keyword evidence="4" id="KW-0804">Transcription</keyword>
<proteinExistence type="predicted"/>
<feature type="domain" description="BZIP" evidence="7">
    <location>
        <begin position="61"/>
        <end position="117"/>
    </location>
</feature>
<dbReference type="GO" id="GO:0003700">
    <property type="term" value="F:DNA-binding transcription factor activity"/>
    <property type="evidence" value="ECO:0007669"/>
    <property type="project" value="InterPro"/>
</dbReference>
<evidence type="ECO:0000256" key="3">
    <source>
        <dbReference type="ARBA" id="ARBA00023125"/>
    </source>
</evidence>
<keyword evidence="2" id="KW-0805">Transcription regulation</keyword>
<reference evidence="8 9" key="1">
    <citation type="submission" date="2020-08" db="EMBL/GenBank/DDBJ databases">
        <title>Plant Genome Project.</title>
        <authorList>
            <person name="Zhang R.-G."/>
        </authorList>
    </citation>
    <scope>NUCLEOTIDE SEQUENCE [LARGE SCALE GENOMIC DNA]</scope>
    <source>
        <tissue evidence="8">Rhizome</tissue>
    </source>
</reference>
<accession>A0A8J5G2Q2</accession>
<gene>
    <name evidence="8" type="ORF">ZIOFF_039099</name>
</gene>
<keyword evidence="6" id="KW-0175">Coiled coil</keyword>
<keyword evidence="5" id="KW-0539">Nucleus</keyword>